<dbReference type="PANTHER" id="PTHR45632">
    <property type="entry name" value="LD33804P"/>
    <property type="match status" value="1"/>
</dbReference>
<dbReference type="InterPro" id="IPR006652">
    <property type="entry name" value="Kelch_1"/>
</dbReference>
<protein>
    <submittedName>
        <fullName evidence="1">Putative kelch repeat-containing protein</fullName>
    </submittedName>
</protein>
<dbReference type="SMART" id="SM00612">
    <property type="entry name" value="Kelch"/>
    <property type="match status" value="4"/>
</dbReference>
<comment type="caution">
    <text evidence="1">The sequence shown here is derived from an EMBL/GenBank/DDBJ whole genome shotgun (WGS) entry which is preliminary data.</text>
</comment>
<evidence type="ECO:0000313" key="1">
    <source>
        <dbReference type="EMBL" id="KAF7339101.1"/>
    </source>
</evidence>
<dbReference type="Pfam" id="PF24681">
    <property type="entry name" value="Kelch_KLHDC2_KLHL20_DRC7"/>
    <property type="match status" value="1"/>
</dbReference>
<name>A0A8H7CK25_9AGAR</name>
<evidence type="ECO:0000313" key="2">
    <source>
        <dbReference type="Proteomes" id="UP000620124"/>
    </source>
</evidence>
<proteinExistence type="predicted"/>
<organism evidence="1 2">
    <name type="scientific">Mycena venus</name>
    <dbReference type="NCBI Taxonomy" id="2733690"/>
    <lineage>
        <taxon>Eukaryota</taxon>
        <taxon>Fungi</taxon>
        <taxon>Dikarya</taxon>
        <taxon>Basidiomycota</taxon>
        <taxon>Agaricomycotina</taxon>
        <taxon>Agaricomycetes</taxon>
        <taxon>Agaricomycetidae</taxon>
        <taxon>Agaricales</taxon>
        <taxon>Marasmiineae</taxon>
        <taxon>Mycenaceae</taxon>
        <taxon>Mycena</taxon>
    </lineage>
</organism>
<keyword evidence="2" id="KW-1185">Reference proteome</keyword>
<dbReference type="AlphaFoldDB" id="A0A8H7CK25"/>
<dbReference type="InterPro" id="IPR015915">
    <property type="entry name" value="Kelch-typ_b-propeller"/>
</dbReference>
<dbReference type="SUPFAM" id="SSF117281">
    <property type="entry name" value="Kelch motif"/>
    <property type="match status" value="1"/>
</dbReference>
<dbReference type="Proteomes" id="UP000620124">
    <property type="component" value="Unassembled WGS sequence"/>
</dbReference>
<dbReference type="EMBL" id="JACAZI010000020">
    <property type="protein sequence ID" value="KAF7339101.1"/>
    <property type="molecule type" value="Genomic_DNA"/>
</dbReference>
<gene>
    <name evidence="1" type="ORF">MVEN_01986700</name>
</gene>
<reference evidence="1" key="1">
    <citation type="submission" date="2020-05" db="EMBL/GenBank/DDBJ databases">
        <title>Mycena genomes resolve the evolution of fungal bioluminescence.</title>
        <authorList>
            <person name="Tsai I.J."/>
        </authorList>
    </citation>
    <scope>NUCLEOTIDE SEQUENCE</scope>
    <source>
        <strain evidence="1">CCC161011</strain>
    </source>
</reference>
<accession>A0A8H7CK25</accession>
<dbReference type="OrthoDB" id="45365at2759"/>
<sequence>MLWYVLTSHSSFPPLTVQFTSHFSMKFTTTFTILLGTVAQAMSTALKSRDGGGSWTSLAPLPFPQQEGGVTAIGTDVYIIGGGANTSAPGFNGTTAVQVYSVTSNTWSQAAPLPAPLSHPNTAVVDGKIYILGGLLGNASSSGDCFVYDPAVDAWTMLPSAPEGLDRGASAVGVVGSTILLAGGLRAPMAGGKGSVDTFTSYDTDTGIWTTLPPLPSPRDHAVGAVINGFFYVIGSLVGSTDPTNTTMAIDVGRLSNWLIKAPMLTPRNNPSSGVIGDVIYTFGGQGNHASGTNGTFNQSEAYDAATDTWMTLAAMLHPRHSTSAVVVNGAVYIPGGADMPGVAPLSINDAFFP</sequence>
<dbReference type="Gene3D" id="2.120.10.80">
    <property type="entry name" value="Kelch-type beta propeller"/>
    <property type="match status" value="2"/>
</dbReference>
<dbReference type="PANTHER" id="PTHR45632:SF24">
    <property type="entry name" value="GALACTOSE OXIDASE"/>
    <property type="match status" value="1"/>
</dbReference>
<dbReference type="Pfam" id="PF01344">
    <property type="entry name" value="Kelch_1"/>
    <property type="match status" value="1"/>
</dbReference>